<sequence length="386" mass="42719">MASTLNGLYEWRILQAIGSAVLGRLARCRPTGNESAIRLDYDFANDNNLEFLETELRYIFSHQQVSADYGAQFPELQASLTRLCGFLEKAVNLSLISSQITGAKPPGAYPNLQALLRYLNHEAEEGQRFDLDLVHGPNTTIFKIDRRSGVEEALRAAEKCNELLIQPRDSGPGTPGPALPSSQAVPSIGPLREQGDQVLNALFAKFSHCTDTATHEVLFRLIKSPEVPAQPLSKVNMFLPCCSDLEPERWREAQCLPFDDQFSVKEVQSLCGDLQILDRQKIFSLVIKSRGIFNVGEPTLPALYSSPASLQPLSRHIERGAFLRDDRTQPRPPDFFKPAEKQAFALGLARCLVDFFDSTSASPAWSLGKVYLAKPPAGGPRRASYT</sequence>
<protein>
    <recommendedName>
        <fullName evidence="1">DUF7580 domain-containing protein</fullName>
    </recommendedName>
</protein>
<gene>
    <name evidence="2" type="ORF">B0T24DRAFT_636124</name>
</gene>
<comment type="caution">
    <text evidence="2">The sequence shown here is derived from an EMBL/GenBank/DDBJ whole genome shotgun (WGS) entry which is preliminary data.</text>
</comment>
<feature type="domain" description="DUF7580" evidence="1">
    <location>
        <begin position="191"/>
        <end position="382"/>
    </location>
</feature>
<dbReference type="AlphaFoldDB" id="A0AAE0JWE9"/>
<proteinExistence type="predicted"/>
<evidence type="ECO:0000313" key="2">
    <source>
        <dbReference type="EMBL" id="KAK3365574.1"/>
    </source>
</evidence>
<keyword evidence="3" id="KW-1185">Reference proteome</keyword>
<dbReference type="Proteomes" id="UP001287356">
    <property type="component" value="Unassembled WGS sequence"/>
</dbReference>
<evidence type="ECO:0000313" key="3">
    <source>
        <dbReference type="Proteomes" id="UP001287356"/>
    </source>
</evidence>
<reference evidence="2" key="2">
    <citation type="submission" date="2023-06" db="EMBL/GenBank/DDBJ databases">
        <authorList>
            <consortium name="Lawrence Berkeley National Laboratory"/>
            <person name="Haridas S."/>
            <person name="Hensen N."/>
            <person name="Bonometti L."/>
            <person name="Westerberg I."/>
            <person name="Brannstrom I.O."/>
            <person name="Guillou S."/>
            <person name="Cros-Aarteil S."/>
            <person name="Calhoun S."/>
            <person name="Kuo A."/>
            <person name="Mondo S."/>
            <person name="Pangilinan J."/>
            <person name="Riley R."/>
            <person name="Labutti K."/>
            <person name="Andreopoulos B."/>
            <person name="Lipzen A."/>
            <person name="Chen C."/>
            <person name="Yanf M."/>
            <person name="Daum C."/>
            <person name="Ng V."/>
            <person name="Clum A."/>
            <person name="Steindorff A."/>
            <person name="Ohm R."/>
            <person name="Martin F."/>
            <person name="Silar P."/>
            <person name="Natvig D."/>
            <person name="Lalanne C."/>
            <person name="Gautier V."/>
            <person name="Ament-Velasquez S.L."/>
            <person name="Kruys A."/>
            <person name="Hutchinson M.I."/>
            <person name="Powell A.J."/>
            <person name="Barry K."/>
            <person name="Miller A.N."/>
            <person name="Grigoriev I.V."/>
            <person name="Debuchy R."/>
            <person name="Gladieux P."/>
            <person name="Thoren M.H."/>
            <person name="Johannesson H."/>
        </authorList>
    </citation>
    <scope>NUCLEOTIDE SEQUENCE</scope>
    <source>
        <strain evidence="2">CBS 958.72</strain>
    </source>
</reference>
<name>A0AAE0JWE9_9PEZI</name>
<dbReference type="InterPro" id="IPR056002">
    <property type="entry name" value="DUF7580"/>
</dbReference>
<evidence type="ECO:0000259" key="1">
    <source>
        <dbReference type="Pfam" id="PF24476"/>
    </source>
</evidence>
<dbReference type="Pfam" id="PF24476">
    <property type="entry name" value="DUF7580"/>
    <property type="match status" value="1"/>
</dbReference>
<accession>A0AAE0JWE9</accession>
<organism evidence="2 3">
    <name type="scientific">Lasiosphaeria ovina</name>
    <dbReference type="NCBI Taxonomy" id="92902"/>
    <lineage>
        <taxon>Eukaryota</taxon>
        <taxon>Fungi</taxon>
        <taxon>Dikarya</taxon>
        <taxon>Ascomycota</taxon>
        <taxon>Pezizomycotina</taxon>
        <taxon>Sordariomycetes</taxon>
        <taxon>Sordariomycetidae</taxon>
        <taxon>Sordariales</taxon>
        <taxon>Lasiosphaeriaceae</taxon>
        <taxon>Lasiosphaeria</taxon>
    </lineage>
</organism>
<reference evidence="2" key="1">
    <citation type="journal article" date="2023" name="Mol. Phylogenet. Evol.">
        <title>Genome-scale phylogeny and comparative genomics of the fungal order Sordariales.</title>
        <authorList>
            <person name="Hensen N."/>
            <person name="Bonometti L."/>
            <person name="Westerberg I."/>
            <person name="Brannstrom I.O."/>
            <person name="Guillou S."/>
            <person name="Cros-Aarteil S."/>
            <person name="Calhoun S."/>
            <person name="Haridas S."/>
            <person name="Kuo A."/>
            <person name="Mondo S."/>
            <person name="Pangilinan J."/>
            <person name="Riley R."/>
            <person name="LaButti K."/>
            <person name="Andreopoulos B."/>
            <person name="Lipzen A."/>
            <person name="Chen C."/>
            <person name="Yan M."/>
            <person name="Daum C."/>
            <person name="Ng V."/>
            <person name="Clum A."/>
            <person name="Steindorff A."/>
            <person name="Ohm R.A."/>
            <person name="Martin F."/>
            <person name="Silar P."/>
            <person name="Natvig D.O."/>
            <person name="Lalanne C."/>
            <person name="Gautier V."/>
            <person name="Ament-Velasquez S.L."/>
            <person name="Kruys A."/>
            <person name="Hutchinson M.I."/>
            <person name="Powell A.J."/>
            <person name="Barry K."/>
            <person name="Miller A.N."/>
            <person name="Grigoriev I.V."/>
            <person name="Debuchy R."/>
            <person name="Gladieux P."/>
            <person name="Hiltunen Thoren M."/>
            <person name="Johannesson H."/>
        </authorList>
    </citation>
    <scope>NUCLEOTIDE SEQUENCE</scope>
    <source>
        <strain evidence="2">CBS 958.72</strain>
    </source>
</reference>
<dbReference type="EMBL" id="JAULSN010000008">
    <property type="protein sequence ID" value="KAK3365574.1"/>
    <property type="molecule type" value="Genomic_DNA"/>
</dbReference>